<proteinExistence type="predicted"/>
<dbReference type="Proteomes" id="UP000269542">
    <property type="component" value="Chromosome"/>
</dbReference>
<dbReference type="Pfam" id="PF00005">
    <property type="entry name" value="ABC_tran"/>
    <property type="match status" value="1"/>
</dbReference>
<organism evidence="5 6">
    <name type="scientific">Trueperella bialowiezensis</name>
    <dbReference type="NCBI Taxonomy" id="312285"/>
    <lineage>
        <taxon>Bacteria</taxon>
        <taxon>Bacillati</taxon>
        <taxon>Actinomycetota</taxon>
        <taxon>Actinomycetes</taxon>
        <taxon>Actinomycetales</taxon>
        <taxon>Actinomycetaceae</taxon>
        <taxon>Trueperella</taxon>
    </lineage>
</organism>
<gene>
    <name evidence="5" type="primary">tcyC</name>
    <name evidence="5" type="ORF">NCTC13354_01825</name>
</gene>
<name>A0A3S4VUP0_9ACTO</name>
<dbReference type="PANTHER" id="PTHR42939">
    <property type="entry name" value="ABC TRANSPORTER ATP-BINDING PROTEIN ALBC-RELATED"/>
    <property type="match status" value="1"/>
</dbReference>
<protein>
    <submittedName>
        <fullName evidence="5">L-cystine import ATP-binding protein TcyC</fullName>
        <ecNumber evidence="5">3.6.3.-</ecNumber>
    </submittedName>
</protein>
<evidence type="ECO:0000313" key="6">
    <source>
        <dbReference type="Proteomes" id="UP000269542"/>
    </source>
</evidence>
<evidence type="ECO:0000256" key="2">
    <source>
        <dbReference type="ARBA" id="ARBA00022741"/>
    </source>
</evidence>
<dbReference type="SMART" id="SM00382">
    <property type="entry name" value="AAA"/>
    <property type="match status" value="1"/>
</dbReference>
<dbReference type="EC" id="3.6.3.-" evidence="5"/>
<dbReference type="SUPFAM" id="SSF52540">
    <property type="entry name" value="P-loop containing nucleoside triphosphate hydrolases"/>
    <property type="match status" value="1"/>
</dbReference>
<keyword evidence="2" id="KW-0547">Nucleotide-binding</keyword>
<evidence type="ECO:0000256" key="1">
    <source>
        <dbReference type="ARBA" id="ARBA00022448"/>
    </source>
</evidence>
<keyword evidence="5" id="KW-0378">Hydrolase</keyword>
<dbReference type="KEGG" id="tbw:NCTC13354_01825"/>
<dbReference type="InterPro" id="IPR003593">
    <property type="entry name" value="AAA+_ATPase"/>
</dbReference>
<keyword evidence="1" id="KW-0813">Transport</keyword>
<dbReference type="InterPro" id="IPR003439">
    <property type="entry name" value="ABC_transporter-like_ATP-bd"/>
</dbReference>
<dbReference type="GO" id="GO:0016887">
    <property type="term" value="F:ATP hydrolysis activity"/>
    <property type="evidence" value="ECO:0007669"/>
    <property type="project" value="InterPro"/>
</dbReference>
<sequence>MNSLTIKADSLVQGYGRKEVLHSLTFALSGAKLVGLLGPNGAGKSTLIKTLTTQYSPQAGELSVLGVDVRDKASVRVLRKSIGYLPQNHQADMSFTTQEFVEYALWMREYNGSLIGAAQEALEKVELTDEASTRLSKLSGGMYQRAGIAAALAGQPPLLVLDEPTVGLDPKQRSQFRRLLRSLSNSLCILSTHLVEDVHVLADDLIVMNNGSISYCGPSTFPASNSIEELEKHYEQLLG</sequence>
<dbReference type="InterPro" id="IPR027417">
    <property type="entry name" value="P-loop_NTPase"/>
</dbReference>
<dbReference type="Gene3D" id="3.40.50.300">
    <property type="entry name" value="P-loop containing nucleotide triphosphate hydrolases"/>
    <property type="match status" value="1"/>
</dbReference>
<feature type="domain" description="ABC transporter" evidence="4">
    <location>
        <begin position="6"/>
        <end position="235"/>
    </location>
</feature>
<evidence type="ECO:0000313" key="5">
    <source>
        <dbReference type="EMBL" id="VEI14093.1"/>
    </source>
</evidence>
<dbReference type="OrthoDB" id="9804819at2"/>
<dbReference type="RefSeq" id="WP_126417130.1">
    <property type="nucleotide sequence ID" value="NZ_LR134476.1"/>
</dbReference>
<keyword evidence="6" id="KW-1185">Reference proteome</keyword>
<dbReference type="PANTHER" id="PTHR42939:SF1">
    <property type="entry name" value="ABC TRANSPORTER ATP-BINDING PROTEIN ALBC-RELATED"/>
    <property type="match status" value="1"/>
</dbReference>
<evidence type="ECO:0000259" key="4">
    <source>
        <dbReference type="PROSITE" id="PS50893"/>
    </source>
</evidence>
<keyword evidence="3 5" id="KW-0067">ATP-binding</keyword>
<reference evidence="5 6" key="1">
    <citation type="submission" date="2018-12" db="EMBL/GenBank/DDBJ databases">
        <authorList>
            <consortium name="Pathogen Informatics"/>
        </authorList>
    </citation>
    <scope>NUCLEOTIDE SEQUENCE [LARGE SCALE GENOMIC DNA]</scope>
    <source>
        <strain evidence="5 6">NCTC13354</strain>
    </source>
</reference>
<dbReference type="GO" id="GO:0005524">
    <property type="term" value="F:ATP binding"/>
    <property type="evidence" value="ECO:0007669"/>
    <property type="project" value="UniProtKB-KW"/>
</dbReference>
<accession>A0A3S4VUP0</accession>
<dbReference type="PROSITE" id="PS50893">
    <property type="entry name" value="ABC_TRANSPORTER_2"/>
    <property type="match status" value="1"/>
</dbReference>
<dbReference type="EMBL" id="LR134476">
    <property type="protein sequence ID" value="VEI14093.1"/>
    <property type="molecule type" value="Genomic_DNA"/>
</dbReference>
<dbReference type="InterPro" id="IPR051782">
    <property type="entry name" value="ABC_Transporter_VariousFunc"/>
</dbReference>
<dbReference type="AlphaFoldDB" id="A0A3S4VUP0"/>
<evidence type="ECO:0000256" key="3">
    <source>
        <dbReference type="ARBA" id="ARBA00022840"/>
    </source>
</evidence>